<reference evidence="1" key="1">
    <citation type="journal article" date="2023" name="G3 (Bethesda)">
        <title>A reference genome for the long-term kleptoplast-retaining sea slug Elysia crispata morphotype clarki.</title>
        <authorList>
            <person name="Eastman K.E."/>
            <person name="Pendleton A.L."/>
            <person name="Shaikh M.A."/>
            <person name="Suttiyut T."/>
            <person name="Ogas R."/>
            <person name="Tomko P."/>
            <person name="Gavelis G."/>
            <person name="Widhalm J.R."/>
            <person name="Wisecaver J.H."/>
        </authorList>
    </citation>
    <scope>NUCLEOTIDE SEQUENCE</scope>
    <source>
        <strain evidence="1">ECLA1</strain>
    </source>
</reference>
<dbReference type="AlphaFoldDB" id="A0AAE1BAG4"/>
<accession>A0AAE1BAG4</accession>
<proteinExistence type="predicted"/>
<protein>
    <submittedName>
        <fullName evidence="1">Uncharacterized protein</fullName>
    </submittedName>
</protein>
<gene>
    <name evidence="1" type="ORF">RRG08_011489</name>
</gene>
<evidence type="ECO:0000313" key="1">
    <source>
        <dbReference type="EMBL" id="KAK3801612.1"/>
    </source>
</evidence>
<dbReference type="Proteomes" id="UP001283361">
    <property type="component" value="Unassembled WGS sequence"/>
</dbReference>
<sequence>MKSVSFEKPVCCDSSSAIVGELVMHGVPRGVLLNTLSNYCKDFEREVDLCKIVKNYRIPYYQTHFKTTWQTPVLCYSWPLSFAFLWPLRRPALLLWQR</sequence>
<name>A0AAE1BAG4_9GAST</name>
<keyword evidence="2" id="KW-1185">Reference proteome</keyword>
<comment type="caution">
    <text evidence="1">The sequence shown here is derived from an EMBL/GenBank/DDBJ whole genome shotgun (WGS) entry which is preliminary data.</text>
</comment>
<organism evidence="1 2">
    <name type="scientific">Elysia crispata</name>
    <name type="common">lettuce slug</name>
    <dbReference type="NCBI Taxonomy" id="231223"/>
    <lineage>
        <taxon>Eukaryota</taxon>
        <taxon>Metazoa</taxon>
        <taxon>Spiralia</taxon>
        <taxon>Lophotrochozoa</taxon>
        <taxon>Mollusca</taxon>
        <taxon>Gastropoda</taxon>
        <taxon>Heterobranchia</taxon>
        <taxon>Euthyneura</taxon>
        <taxon>Panpulmonata</taxon>
        <taxon>Sacoglossa</taxon>
        <taxon>Placobranchoidea</taxon>
        <taxon>Plakobranchidae</taxon>
        <taxon>Elysia</taxon>
    </lineage>
</organism>
<dbReference type="EMBL" id="JAWDGP010000292">
    <property type="protein sequence ID" value="KAK3801612.1"/>
    <property type="molecule type" value="Genomic_DNA"/>
</dbReference>
<evidence type="ECO:0000313" key="2">
    <source>
        <dbReference type="Proteomes" id="UP001283361"/>
    </source>
</evidence>